<dbReference type="Proteomes" id="UP000266152">
    <property type="component" value="Unassembled WGS sequence"/>
</dbReference>
<reference evidence="1 2" key="1">
    <citation type="journal article" date="2018" name="PLoS Pathog.">
        <title>Evolution of structural diversity of trichothecenes, a family of toxins produced by plant pathogenic and entomopathogenic fungi.</title>
        <authorList>
            <person name="Proctor R.H."/>
            <person name="McCormick S.P."/>
            <person name="Kim H.S."/>
            <person name="Cardoza R.E."/>
            <person name="Stanley A.M."/>
            <person name="Lindo L."/>
            <person name="Kelly A."/>
            <person name="Brown D.W."/>
            <person name="Lee T."/>
            <person name="Vaughan M.M."/>
            <person name="Alexander N.J."/>
            <person name="Busman M."/>
            <person name="Gutierrez S."/>
        </authorList>
    </citation>
    <scope>NUCLEOTIDE SEQUENCE [LARGE SCALE GENOMIC DNA]</scope>
    <source>
        <strain evidence="1 2">NRRL 3299</strain>
    </source>
</reference>
<evidence type="ECO:0000313" key="1">
    <source>
        <dbReference type="EMBL" id="RGP58527.1"/>
    </source>
</evidence>
<evidence type="ECO:0000313" key="2">
    <source>
        <dbReference type="Proteomes" id="UP000266152"/>
    </source>
</evidence>
<dbReference type="GO" id="GO:0016787">
    <property type="term" value="F:hydrolase activity"/>
    <property type="evidence" value="ECO:0007669"/>
    <property type="project" value="UniProtKB-KW"/>
</dbReference>
<protein>
    <submittedName>
        <fullName evidence="1">Glycoside hydrolase, superfamily</fullName>
    </submittedName>
</protein>
<accession>A0A395REL4</accession>
<comment type="caution">
    <text evidence="1">The sequence shown here is derived from an EMBL/GenBank/DDBJ whole genome shotgun (WGS) entry which is preliminary data.</text>
</comment>
<proteinExistence type="predicted"/>
<sequence length="322" mass="36957">MSTSTKVIRDRMFAMSLLDDSDARPNLFPRNKGRDRMYLNKETGNQNHVTYRSLDWSKSKDFAYDDECWERAYNNVPYKTCTQGKVSEVTIADSDDVKKGEDPDYCDGTKSNLPQIYCDFILSLKKEVLDNVSELEGLAKEDNYVPLYRIMWAHGTPENHKRFVFLEAGINGAKASYWQGSLDGIPAKEIEDETDKALMKIRHTLNVFSYLSNTTVNTNFAEICNLIRTEFGRAEAAWVKKGNKASGIVKYWDACIRSHQKAMAARGIKFIDDQVDTLEKYWYDKLVSNDDCDRKRAADVLQKVSTLKRQKPLVAVDLSRLY</sequence>
<keyword evidence="1" id="KW-0378">Hydrolase</keyword>
<dbReference type="STRING" id="5514.A0A395REL4"/>
<dbReference type="AlphaFoldDB" id="A0A395REL4"/>
<keyword evidence="2" id="KW-1185">Reference proteome</keyword>
<gene>
    <name evidence="1" type="ORF">FSPOR_11868</name>
</gene>
<name>A0A395REL4_FUSSP</name>
<organism evidence="1 2">
    <name type="scientific">Fusarium sporotrichioides</name>
    <dbReference type="NCBI Taxonomy" id="5514"/>
    <lineage>
        <taxon>Eukaryota</taxon>
        <taxon>Fungi</taxon>
        <taxon>Dikarya</taxon>
        <taxon>Ascomycota</taxon>
        <taxon>Pezizomycotina</taxon>
        <taxon>Sordariomycetes</taxon>
        <taxon>Hypocreomycetidae</taxon>
        <taxon>Hypocreales</taxon>
        <taxon>Nectriaceae</taxon>
        <taxon>Fusarium</taxon>
    </lineage>
</organism>
<dbReference type="EMBL" id="PXOF01000289">
    <property type="protein sequence ID" value="RGP58527.1"/>
    <property type="molecule type" value="Genomic_DNA"/>
</dbReference>